<gene>
    <name evidence="2" type="ORF">Q5H92_11060</name>
</gene>
<feature type="transmembrane region" description="Helical" evidence="1">
    <location>
        <begin position="305"/>
        <end position="322"/>
    </location>
</feature>
<accession>A0ABT9AAN1</accession>
<dbReference type="Pfam" id="PF13687">
    <property type="entry name" value="DUF4153"/>
    <property type="match status" value="1"/>
</dbReference>
<evidence type="ECO:0000313" key="2">
    <source>
        <dbReference type="EMBL" id="MDO7846898.1"/>
    </source>
</evidence>
<comment type="caution">
    <text evidence="2">The sequence shown here is derived from an EMBL/GenBank/DDBJ whole genome shotgun (WGS) entry which is preliminary data.</text>
</comment>
<evidence type="ECO:0000313" key="3">
    <source>
        <dbReference type="Proteomes" id="UP001167796"/>
    </source>
</evidence>
<keyword evidence="1" id="KW-1133">Transmembrane helix</keyword>
<dbReference type="RefSeq" id="WP_305011583.1">
    <property type="nucleotide sequence ID" value="NZ_JAUQSX010000005.1"/>
</dbReference>
<keyword evidence="3" id="KW-1185">Reference proteome</keyword>
<feature type="transmembrane region" description="Helical" evidence="1">
    <location>
        <begin position="368"/>
        <end position="392"/>
    </location>
</feature>
<keyword evidence="1" id="KW-0812">Transmembrane</keyword>
<proteinExistence type="predicted"/>
<dbReference type="Proteomes" id="UP001167796">
    <property type="component" value="Unassembled WGS sequence"/>
</dbReference>
<keyword evidence="1" id="KW-0472">Membrane</keyword>
<feature type="transmembrane region" description="Helical" evidence="1">
    <location>
        <begin position="196"/>
        <end position="221"/>
    </location>
</feature>
<protein>
    <submittedName>
        <fullName evidence="2">DUF4173 domain-containing protein</fullName>
    </submittedName>
</protein>
<evidence type="ECO:0000256" key="1">
    <source>
        <dbReference type="SAM" id="Phobius"/>
    </source>
</evidence>
<name>A0ABT9AAN1_9BACT</name>
<feature type="transmembrane region" description="Helical" evidence="1">
    <location>
        <begin position="95"/>
        <end position="112"/>
    </location>
</feature>
<feature type="transmembrane region" description="Helical" evidence="1">
    <location>
        <begin position="259"/>
        <end position="285"/>
    </location>
</feature>
<feature type="transmembrane region" description="Helical" evidence="1">
    <location>
        <begin position="157"/>
        <end position="176"/>
    </location>
</feature>
<dbReference type="EMBL" id="JAUQSX010000005">
    <property type="protein sequence ID" value="MDO7846898.1"/>
    <property type="molecule type" value="Genomic_DNA"/>
</dbReference>
<organism evidence="2 3">
    <name type="scientific">Hymenobacter mellowenesis</name>
    <dbReference type="NCBI Taxonomy" id="3063995"/>
    <lineage>
        <taxon>Bacteria</taxon>
        <taxon>Pseudomonadati</taxon>
        <taxon>Bacteroidota</taxon>
        <taxon>Cytophagia</taxon>
        <taxon>Cytophagales</taxon>
        <taxon>Hymenobacteraceae</taxon>
        <taxon>Hymenobacter</taxon>
    </lineage>
</organism>
<feature type="transmembrane region" description="Helical" evidence="1">
    <location>
        <begin position="41"/>
        <end position="61"/>
    </location>
</feature>
<dbReference type="InterPro" id="IPR025291">
    <property type="entry name" value="DUF4153"/>
</dbReference>
<feature type="transmembrane region" description="Helical" evidence="1">
    <location>
        <begin position="343"/>
        <end position="362"/>
    </location>
</feature>
<feature type="transmembrane region" description="Helical" evidence="1">
    <location>
        <begin position="404"/>
        <end position="424"/>
    </location>
</feature>
<feature type="transmembrane region" description="Helical" evidence="1">
    <location>
        <begin position="68"/>
        <end position="89"/>
    </location>
</feature>
<reference evidence="2" key="1">
    <citation type="submission" date="2023-07" db="EMBL/GenBank/DDBJ databases">
        <authorList>
            <person name="Kim M.K."/>
        </authorList>
    </citation>
    <scope>NUCLEOTIDE SEQUENCE</scope>
    <source>
        <strain evidence="2">M29</strain>
    </source>
</reference>
<sequence>MPNVTVSPGAAPVMQVPLAAQHKWALLLTAVLFKRLFWEQWLGLNGLLFMWTAVALQLWLLPRPQRGAWPFWVAVGGTLLSGVLMALYGSVMAGVAGWVSLALVLALVRWPALRSVSYALLTSLENFLHAGPAAANALWPAGRTADQVRRGWFYGRLLGLPVAALLVFHGLFVLANPRYARLTEQLTEALLRWMEWLYKAISVGHVLFWGLAGAVAGAVVLRGAARHYAERDAQSPEVLERRRVRARRFFRLPDLRKQYVVALAVFGLLNALLLLVNAIDINWLWLGYHPATALEMKQFVHEGTYVLIFSILLAMSLVLWAFRSNLNFYVPGLPWLRRLATAWVLQNAVLAVSVGLRNYYYIVATGLAYKRIGVCAFLLLTLFGLGTIGLKIWQRRTTYSLVRLNGWAAYALLLALAAGNWEVWMVRYNLQRQRLHIDLSFLLELPGRALPALHARRAVLAAPGCTPVLMRRAWAETSDVEVAPPFALQQLAASTRAWCAEYEAHRSWQSWNYADWRAYQTVKAASGPPVP</sequence>